<gene>
    <name evidence="2" type="ORF">TanjilG_08532</name>
</gene>
<dbReference type="Gramene" id="OIV94234">
    <property type="protein sequence ID" value="OIV94234"/>
    <property type="gene ID" value="TanjilG_08532"/>
</dbReference>
<evidence type="ECO:0000313" key="2">
    <source>
        <dbReference type="EMBL" id="OIV94234.1"/>
    </source>
</evidence>
<feature type="compositionally biased region" description="Basic and acidic residues" evidence="1">
    <location>
        <begin position="49"/>
        <end position="68"/>
    </location>
</feature>
<name>A0A1J7H1H8_LUPAN</name>
<keyword evidence="3" id="KW-1185">Reference proteome</keyword>
<feature type="region of interest" description="Disordered" evidence="1">
    <location>
        <begin position="49"/>
        <end position="81"/>
    </location>
</feature>
<evidence type="ECO:0000313" key="3">
    <source>
        <dbReference type="Proteomes" id="UP000188354"/>
    </source>
</evidence>
<organism evidence="2 3">
    <name type="scientific">Lupinus angustifolius</name>
    <name type="common">Narrow-leaved blue lupine</name>
    <dbReference type="NCBI Taxonomy" id="3871"/>
    <lineage>
        <taxon>Eukaryota</taxon>
        <taxon>Viridiplantae</taxon>
        <taxon>Streptophyta</taxon>
        <taxon>Embryophyta</taxon>
        <taxon>Tracheophyta</taxon>
        <taxon>Spermatophyta</taxon>
        <taxon>Magnoliopsida</taxon>
        <taxon>eudicotyledons</taxon>
        <taxon>Gunneridae</taxon>
        <taxon>Pentapetalae</taxon>
        <taxon>rosids</taxon>
        <taxon>fabids</taxon>
        <taxon>Fabales</taxon>
        <taxon>Fabaceae</taxon>
        <taxon>Papilionoideae</taxon>
        <taxon>50 kb inversion clade</taxon>
        <taxon>genistoids sensu lato</taxon>
        <taxon>core genistoids</taxon>
        <taxon>Genisteae</taxon>
        <taxon>Lupinus</taxon>
    </lineage>
</organism>
<dbReference type="EMBL" id="CM007377">
    <property type="protein sequence ID" value="OIV94234.1"/>
    <property type="molecule type" value="Genomic_DNA"/>
</dbReference>
<dbReference type="Proteomes" id="UP000188354">
    <property type="component" value="Chromosome LG17"/>
</dbReference>
<proteinExistence type="predicted"/>
<accession>A0A1J7H1H8</accession>
<protein>
    <submittedName>
        <fullName evidence="2">Uncharacterized protein</fullName>
    </submittedName>
</protein>
<sequence length="111" mass="12384">MREIEVNLVTVQFVEEGSSEEEQNHEGTFTMVGTTPAVMEFVGEVPREDEFRGGDFHGELHDENENSHGNRARRRRELHTEGEFRGGEEFRAGGITGMSFVVVSAVVRSSG</sequence>
<dbReference type="AlphaFoldDB" id="A0A1J7H1H8"/>
<evidence type="ECO:0000256" key="1">
    <source>
        <dbReference type="SAM" id="MobiDB-lite"/>
    </source>
</evidence>
<reference evidence="2 3" key="1">
    <citation type="journal article" date="2017" name="Plant Biotechnol. J.">
        <title>A comprehensive draft genome sequence for lupin (Lupinus angustifolius), an emerging health food: insights into plant-microbe interactions and legume evolution.</title>
        <authorList>
            <person name="Hane J.K."/>
            <person name="Ming Y."/>
            <person name="Kamphuis L.G."/>
            <person name="Nelson M.N."/>
            <person name="Garg G."/>
            <person name="Atkins C.A."/>
            <person name="Bayer P.E."/>
            <person name="Bravo A."/>
            <person name="Bringans S."/>
            <person name="Cannon S."/>
            <person name="Edwards D."/>
            <person name="Foley R."/>
            <person name="Gao L.L."/>
            <person name="Harrison M.J."/>
            <person name="Huang W."/>
            <person name="Hurgobin B."/>
            <person name="Li S."/>
            <person name="Liu C.W."/>
            <person name="McGrath A."/>
            <person name="Morahan G."/>
            <person name="Murray J."/>
            <person name="Weller J."/>
            <person name="Jian J."/>
            <person name="Singh K.B."/>
        </authorList>
    </citation>
    <scope>NUCLEOTIDE SEQUENCE [LARGE SCALE GENOMIC DNA]</scope>
    <source>
        <strain evidence="3">cv. Tanjil</strain>
        <tissue evidence="2">Whole plant</tissue>
    </source>
</reference>